<geneLocation type="plasmid" evidence="1 2">
    <name>unnamed1</name>
</geneLocation>
<dbReference type="KEGG" id="pdj:D0907_17570"/>
<reference evidence="1 2" key="1">
    <citation type="submission" date="2018-08" db="EMBL/GenBank/DDBJ databases">
        <title>Draft genome sequence of Pseudoalteromonas donghaensis HJ51.</title>
        <authorList>
            <person name="Oh J."/>
            <person name="Roh D."/>
        </authorList>
    </citation>
    <scope>NUCLEOTIDE SEQUENCE [LARGE SCALE GENOMIC DNA]</scope>
    <source>
        <strain evidence="1 2">HJ51</strain>
        <plasmid evidence="1 2">unnamed1</plasmid>
    </source>
</reference>
<dbReference type="GeneID" id="99507292"/>
<evidence type="ECO:0000313" key="2">
    <source>
        <dbReference type="Proteomes" id="UP000264605"/>
    </source>
</evidence>
<dbReference type="RefSeq" id="WP_118844939.1">
    <property type="nucleotide sequence ID" value="NZ_CP032091.1"/>
</dbReference>
<organism evidence="1 2">
    <name type="scientific">Pseudoalteromonas lipolytica</name>
    <dbReference type="NCBI Taxonomy" id="570156"/>
    <lineage>
        <taxon>Bacteria</taxon>
        <taxon>Pseudomonadati</taxon>
        <taxon>Pseudomonadota</taxon>
        <taxon>Gammaproteobacteria</taxon>
        <taxon>Alteromonadales</taxon>
        <taxon>Pseudoalteromonadaceae</taxon>
        <taxon>Pseudoalteromonas</taxon>
    </lineage>
</organism>
<dbReference type="Gene3D" id="3.10.450.590">
    <property type="match status" value="1"/>
</dbReference>
<accession>A0AAD0WE66</accession>
<protein>
    <submittedName>
        <fullName evidence="1">Uncharacterized protein</fullName>
    </submittedName>
</protein>
<dbReference type="AlphaFoldDB" id="A0AAD0WE66"/>
<evidence type="ECO:0000313" key="1">
    <source>
        <dbReference type="EMBL" id="AXV67133.1"/>
    </source>
</evidence>
<sequence length="152" mass="16752">MIKKILKGMGITLLVIICLFVILAVWTSFKASGYKETAIPYLTPALTEISKWDAQTLKSYMTPTSIEGVSDDDLSKIVRAFSKLGDLKELGEYQFINVSTKAVTGDGSGTFVTYKIPASFENGEAQITVTLKEEGESFSIYHFNINSMAMIE</sequence>
<dbReference type="Proteomes" id="UP000264605">
    <property type="component" value="Plasmid unnamed1"/>
</dbReference>
<name>A0AAD0WE66_9GAMM</name>
<keyword evidence="1" id="KW-0614">Plasmid</keyword>
<dbReference type="EMBL" id="CP032091">
    <property type="protein sequence ID" value="AXV67133.1"/>
    <property type="molecule type" value="Genomic_DNA"/>
</dbReference>
<proteinExistence type="predicted"/>
<gene>
    <name evidence="1" type="ORF">D0907_17570</name>
</gene>